<dbReference type="AlphaFoldDB" id="A0A542X9R3"/>
<feature type="region of interest" description="Disordered" evidence="1">
    <location>
        <begin position="91"/>
        <end position="119"/>
    </location>
</feature>
<dbReference type="Pfam" id="PF20554">
    <property type="entry name" value="DUF6766"/>
    <property type="match status" value="1"/>
</dbReference>
<evidence type="ECO:0000256" key="1">
    <source>
        <dbReference type="SAM" id="MobiDB-lite"/>
    </source>
</evidence>
<evidence type="ECO:0000313" key="3">
    <source>
        <dbReference type="Proteomes" id="UP000318336"/>
    </source>
</evidence>
<feature type="compositionally biased region" description="Basic and acidic residues" evidence="1">
    <location>
        <begin position="100"/>
        <end position="118"/>
    </location>
</feature>
<organism evidence="2 3">
    <name type="scientific">Barrientosiimonas humi</name>
    <dbReference type="NCBI Taxonomy" id="999931"/>
    <lineage>
        <taxon>Bacteria</taxon>
        <taxon>Bacillati</taxon>
        <taxon>Actinomycetota</taxon>
        <taxon>Actinomycetes</taxon>
        <taxon>Micrococcales</taxon>
        <taxon>Dermacoccaceae</taxon>
        <taxon>Barrientosiimonas</taxon>
    </lineage>
</organism>
<dbReference type="EMBL" id="VFOK01000001">
    <property type="protein sequence ID" value="TQL32578.1"/>
    <property type="molecule type" value="Genomic_DNA"/>
</dbReference>
<proteinExistence type="predicted"/>
<gene>
    <name evidence="2" type="ORF">FB554_0704</name>
</gene>
<comment type="caution">
    <text evidence="2">The sequence shown here is derived from an EMBL/GenBank/DDBJ whole genome shotgun (WGS) entry which is preliminary data.</text>
</comment>
<dbReference type="Proteomes" id="UP000318336">
    <property type="component" value="Unassembled WGS sequence"/>
</dbReference>
<sequence length="225" mass="24714">MGSFARRLRDNSLTLVFLGLFLAALVGQAFVGHAAYNAEQQMQGSETETFGAYVTGPTFLVDVAENWQSEYLQFFLLIILTVWLVQRGSPESKQPSDAGRGSDSEQQVGDHARPDSPHWARVGGLRGQLYSRSLGLVMLMLFVGSWLAQSVTGRLAYNEERESAGLGDLTWGQYVTGPDFWERSLQNWQSEFLAVASMAFLAVFLRERGSPESKPVGAPNAQTGA</sequence>
<keyword evidence="3" id="KW-1185">Reference proteome</keyword>
<accession>A0A542X9R3</accession>
<dbReference type="OrthoDB" id="187863at2"/>
<dbReference type="RefSeq" id="WP_142004654.1">
    <property type="nucleotide sequence ID" value="NZ_CAJTBP010000001.1"/>
</dbReference>
<dbReference type="InterPro" id="IPR046657">
    <property type="entry name" value="DUF6766"/>
</dbReference>
<reference evidence="2 3" key="1">
    <citation type="submission" date="2019-06" db="EMBL/GenBank/DDBJ databases">
        <title>Sequencing the genomes of 1000 actinobacteria strains.</title>
        <authorList>
            <person name="Klenk H.-P."/>
        </authorList>
    </citation>
    <scope>NUCLEOTIDE SEQUENCE [LARGE SCALE GENOMIC DNA]</scope>
    <source>
        <strain evidence="2 3">DSM 24617</strain>
    </source>
</reference>
<evidence type="ECO:0000313" key="2">
    <source>
        <dbReference type="EMBL" id="TQL32578.1"/>
    </source>
</evidence>
<name>A0A542X9R3_9MICO</name>
<protein>
    <submittedName>
        <fullName evidence="2">Uncharacterized protein</fullName>
    </submittedName>
</protein>